<dbReference type="PANTHER" id="PTHR43857">
    <property type="entry name" value="BLR7761 PROTEIN"/>
    <property type="match status" value="1"/>
</dbReference>
<keyword evidence="2" id="KW-1185">Reference proteome</keyword>
<comment type="caution">
    <text evidence="1">The sequence shown here is derived from an EMBL/GenBank/DDBJ whole genome shotgun (WGS) entry which is preliminary data.</text>
</comment>
<dbReference type="RefSeq" id="WP_344322854.1">
    <property type="nucleotide sequence ID" value="NZ_BAAASZ010000020.1"/>
</dbReference>
<evidence type="ECO:0000313" key="2">
    <source>
        <dbReference type="Proteomes" id="UP001501638"/>
    </source>
</evidence>
<dbReference type="InterPro" id="IPR035959">
    <property type="entry name" value="RutC-like_sf"/>
</dbReference>
<name>A0ABP5X4E5_9ACTN</name>
<dbReference type="PANTHER" id="PTHR43857:SF1">
    <property type="entry name" value="YJGH FAMILY PROTEIN"/>
    <property type="match status" value="1"/>
</dbReference>
<dbReference type="EMBL" id="BAAASZ010000020">
    <property type="protein sequence ID" value="GAA2444368.1"/>
    <property type="molecule type" value="Genomic_DNA"/>
</dbReference>
<gene>
    <name evidence="1" type="ORF">GCM10010405_29880</name>
</gene>
<sequence length="141" mass="15056">MTDSAAVERGAIERVRSDSPWEDTIGVARAVAAGDRVLVSGTMPLVDGAVQGEGDPYAQAKAAFGNALAALERFGLDASSVVRTRMYVTHARDVEEVGRAHQELFGSVRPAATLVVVSGFVDSRVLVEVEIEAFRNTKERP</sequence>
<dbReference type="SUPFAM" id="SSF55298">
    <property type="entry name" value="YjgF-like"/>
    <property type="match status" value="1"/>
</dbReference>
<dbReference type="CDD" id="cd06154">
    <property type="entry name" value="YjgF_YER057c_UK114_like_6"/>
    <property type="match status" value="1"/>
</dbReference>
<proteinExistence type="predicted"/>
<evidence type="ECO:0000313" key="1">
    <source>
        <dbReference type="EMBL" id="GAA2444368.1"/>
    </source>
</evidence>
<dbReference type="Proteomes" id="UP001501638">
    <property type="component" value="Unassembled WGS sequence"/>
</dbReference>
<organism evidence="1 2">
    <name type="scientific">Streptomyces macrosporus</name>
    <dbReference type="NCBI Taxonomy" id="44032"/>
    <lineage>
        <taxon>Bacteria</taxon>
        <taxon>Bacillati</taxon>
        <taxon>Actinomycetota</taxon>
        <taxon>Actinomycetes</taxon>
        <taxon>Kitasatosporales</taxon>
        <taxon>Streptomycetaceae</taxon>
        <taxon>Streptomyces</taxon>
    </lineage>
</organism>
<reference evidence="2" key="1">
    <citation type="journal article" date="2019" name="Int. J. Syst. Evol. Microbiol.">
        <title>The Global Catalogue of Microorganisms (GCM) 10K type strain sequencing project: providing services to taxonomists for standard genome sequencing and annotation.</title>
        <authorList>
            <consortium name="The Broad Institute Genomics Platform"/>
            <consortium name="The Broad Institute Genome Sequencing Center for Infectious Disease"/>
            <person name="Wu L."/>
            <person name="Ma J."/>
        </authorList>
    </citation>
    <scope>NUCLEOTIDE SEQUENCE [LARGE SCALE GENOMIC DNA]</scope>
    <source>
        <strain evidence="2">JCM 6305</strain>
    </source>
</reference>
<dbReference type="Pfam" id="PF01042">
    <property type="entry name" value="Ribonuc_L-PSP"/>
    <property type="match status" value="1"/>
</dbReference>
<accession>A0ABP5X4E5</accession>
<dbReference type="InterPro" id="IPR006175">
    <property type="entry name" value="YjgF/YER057c/UK114"/>
</dbReference>
<protein>
    <submittedName>
        <fullName evidence="1">RidA family protein</fullName>
    </submittedName>
</protein>
<dbReference type="Gene3D" id="3.30.1330.40">
    <property type="entry name" value="RutC-like"/>
    <property type="match status" value="1"/>
</dbReference>